<evidence type="ECO:0000256" key="1">
    <source>
        <dbReference type="SAM" id="MobiDB-lite"/>
    </source>
</evidence>
<evidence type="ECO:0000313" key="3">
    <source>
        <dbReference type="Proteomes" id="UP001295444"/>
    </source>
</evidence>
<dbReference type="EMBL" id="OW240914">
    <property type="protein sequence ID" value="CAH2277190.1"/>
    <property type="molecule type" value="Genomic_DNA"/>
</dbReference>
<feature type="region of interest" description="Disordered" evidence="1">
    <location>
        <begin position="160"/>
        <end position="209"/>
    </location>
</feature>
<dbReference type="AlphaFoldDB" id="A0AAD1RS95"/>
<keyword evidence="3" id="KW-1185">Reference proteome</keyword>
<dbReference type="Proteomes" id="UP001295444">
    <property type="component" value="Chromosome 03"/>
</dbReference>
<reference evidence="2" key="1">
    <citation type="submission" date="2022-03" db="EMBL/GenBank/DDBJ databases">
        <authorList>
            <person name="Alioto T."/>
            <person name="Alioto T."/>
            <person name="Gomez Garrido J."/>
        </authorList>
    </citation>
    <scope>NUCLEOTIDE SEQUENCE</scope>
</reference>
<proteinExistence type="predicted"/>
<feature type="compositionally biased region" description="Basic residues" evidence="1">
    <location>
        <begin position="164"/>
        <end position="176"/>
    </location>
</feature>
<name>A0AAD1RS95_PELCU</name>
<evidence type="ECO:0000313" key="2">
    <source>
        <dbReference type="EMBL" id="CAH2277190.1"/>
    </source>
</evidence>
<sequence length="259" mass="28682">MAAGVPRSGKPECRIPKALQSGCGLAKATGRRSPTPCLFLQQDHIEIPVHTPLPTVWMAPNRQHIGITECNPMHKMADSLTCHSQAQQLTAESRPESQKSLTAKLDAVLEAFWVKLAARAASLKWDPQAQDQRWNAQNGRGWHGGIQGCPAPVLSCNQTPGPRVTKRAAHRQRPHKWSTLPTPASRHMDRSALNEGRPPQGRSCRRRSAATCKLTQRKVPIRTKPGLPLITWHPWPLHVLKALKDRLADFLRFPISGVG</sequence>
<gene>
    <name evidence="2" type="ORF">PECUL_23A060130</name>
</gene>
<accession>A0AAD1RS95</accession>
<protein>
    <submittedName>
        <fullName evidence="2">Uncharacterized protein</fullName>
    </submittedName>
</protein>
<organism evidence="2 3">
    <name type="scientific">Pelobates cultripes</name>
    <name type="common">Western spadefoot toad</name>
    <dbReference type="NCBI Taxonomy" id="61616"/>
    <lineage>
        <taxon>Eukaryota</taxon>
        <taxon>Metazoa</taxon>
        <taxon>Chordata</taxon>
        <taxon>Craniata</taxon>
        <taxon>Vertebrata</taxon>
        <taxon>Euteleostomi</taxon>
        <taxon>Amphibia</taxon>
        <taxon>Batrachia</taxon>
        <taxon>Anura</taxon>
        <taxon>Pelobatoidea</taxon>
        <taxon>Pelobatidae</taxon>
        <taxon>Pelobates</taxon>
    </lineage>
</organism>